<dbReference type="AlphaFoldDB" id="A0A915HWF1"/>
<sequence>MVQNANAICGTILGQIIVYDMKIGTMIAQVDAHMLSASEDTTVRVWKTNTKTPNF</sequence>
<evidence type="ECO:0000313" key="2">
    <source>
        <dbReference type="WBParaSite" id="nRc.2.0.1.t05748-RA"/>
    </source>
</evidence>
<dbReference type="Proteomes" id="UP000887565">
    <property type="component" value="Unplaced"/>
</dbReference>
<dbReference type="WBParaSite" id="nRc.2.0.1.t05748-RA">
    <property type="protein sequence ID" value="nRc.2.0.1.t05748-RA"/>
    <property type="gene ID" value="nRc.2.0.1.g05748"/>
</dbReference>
<proteinExistence type="predicted"/>
<keyword evidence="1" id="KW-1185">Reference proteome</keyword>
<dbReference type="SUPFAM" id="SSF50978">
    <property type="entry name" value="WD40 repeat-like"/>
    <property type="match status" value="1"/>
</dbReference>
<accession>A0A915HWF1</accession>
<dbReference type="InterPro" id="IPR036322">
    <property type="entry name" value="WD40_repeat_dom_sf"/>
</dbReference>
<organism evidence="1 2">
    <name type="scientific">Romanomermis culicivorax</name>
    <name type="common">Nematode worm</name>
    <dbReference type="NCBI Taxonomy" id="13658"/>
    <lineage>
        <taxon>Eukaryota</taxon>
        <taxon>Metazoa</taxon>
        <taxon>Ecdysozoa</taxon>
        <taxon>Nematoda</taxon>
        <taxon>Enoplea</taxon>
        <taxon>Dorylaimia</taxon>
        <taxon>Mermithida</taxon>
        <taxon>Mermithoidea</taxon>
        <taxon>Mermithidae</taxon>
        <taxon>Romanomermis</taxon>
    </lineage>
</organism>
<name>A0A915HWF1_ROMCU</name>
<evidence type="ECO:0000313" key="1">
    <source>
        <dbReference type="Proteomes" id="UP000887565"/>
    </source>
</evidence>
<protein>
    <submittedName>
        <fullName evidence="2">Uncharacterized protein</fullName>
    </submittedName>
</protein>
<reference evidence="2" key="1">
    <citation type="submission" date="2022-11" db="UniProtKB">
        <authorList>
            <consortium name="WormBaseParasite"/>
        </authorList>
    </citation>
    <scope>IDENTIFICATION</scope>
</reference>